<dbReference type="PANTHER" id="PTHR47219:SF15">
    <property type="entry name" value="TBC1 DOMAIN FAMILY MEMBER 12 ISOFORM X1"/>
    <property type="match status" value="1"/>
</dbReference>
<dbReference type="InterPro" id="IPR050302">
    <property type="entry name" value="Rab_GAP_TBC_domain"/>
</dbReference>
<name>A0ABR0KCV4_9EURO</name>
<feature type="region of interest" description="Disordered" evidence="1">
    <location>
        <begin position="1"/>
        <end position="88"/>
    </location>
</feature>
<feature type="domain" description="Rab-GAP TBC" evidence="2">
    <location>
        <begin position="432"/>
        <end position="641"/>
    </location>
</feature>
<feature type="compositionally biased region" description="Low complexity" evidence="1">
    <location>
        <begin position="17"/>
        <end position="33"/>
    </location>
</feature>
<gene>
    <name evidence="3" type="ORF">LTR24_004165</name>
</gene>
<dbReference type="Pfam" id="PF00566">
    <property type="entry name" value="RabGAP-TBC"/>
    <property type="match status" value="1"/>
</dbReference>
<sequence length="717" mass="80294">MAAVATEPGTPPELTESQSSKSDSYASQPSSPDEFAGGNMNFEEINLDDEKHSNAHNSVTRSESEDNVKNGGRSAKRPALATLQTQQTSYVRSVDNGIKSAGLPHMKRTFTSPAVSAAASNGDRTRSEAPALHKVKSKSRVGTFAHTPATSLALPARRGSWQPTRKTIYEIEAEYHDSDDELPDDASLFNVPVSLFISSPRFAPPTSGRSSARGSPERDSPAVSPSPIPLSHTRTALHGPPKCPNGSKTLPRQRMTPRSVTGQPMPSKSPSTSPRMDMRFARTRSFADLDHEARIISEKLDVHHETSSQVANAASNPSRNFAPGAIPLPPIQRGTLDFMPTSKEKEAVLSRTRPSWLPPKDPKEEKKHLEQYKKMMKASIEAERKREEMLKQRSCTDDSTRESLHRVWTYYVEPTTDLATIDKRVHELCWRGIPPKIRGRVWQRRVGNALGLTVKSYTMASERVREIKSRPMEKLIEHEKVMQEWFSDIERDAETAFPDLSIFKRNGPQWQELINVCEAYATYRGDIGHVYGMQLVAALILLQVPEPAEAFILLANCFNKAMPLAFQTEDLVATSRTFGKVKAVLEVKFPRLHAYLFNHQEEGGLGFAGEELFDPMIRTLFANGLDLDRLCRVWDIWVFEGDRYLVRTAVALLGALQTQIFDVQGDMHLRRRNIQEMLGWGPFNRNRSGYWELDSLGNDDSFVEEIRAAGRLDCAGR</sequence>
<dbReference type="InterPro" id="IPR000195">
    <property type="entry name" value="Rab-GAP-TBC_dom"/>
</dbReference>
<comment type="caution">
    <text evidence="3">The sequence shown here is derived from an EMBL/GenBank/DDBJ whole genome shotgun (WGS) entry which is preliminary data.</text>
</comment>
<dbReference type="Pfam" id="PF22874">
    <property type="entry name" value="SBE2_M"/>
    <property type="match status" value="1"/>
</dbReference>
<dbReference type="InterPro" id="IPR035969">
    <property type="entry name" value="Rab-GAP_TBC_sf"/>
</dbReference>
<dbReference type="InterPro" id="IPR053949">
    <property type="entry name" value="SBE2/SBE22_M"/>
</dbReference>
<dbReference type="PROSITE" id="PS50086">
    <property type="entry name" value="TBC_RABGAP"/>
    <property type="match status" value="1"/>
</dbReference>
<organism evidence="3 4">
    <name type="scientific">Lithohypha guttulata</name>
    <dbReference type="NCBI Taxonomy" id="1690604"/>
    <lineage>
        <taxon>Eukaryota</taxon>
        <taxon>Fungi</taxon>
        <taxon>Dikarya</taxon>
        <taxon>Ascomycota</taxon>
        <taxon>Pezizomycotina</taxon>
        <taxon>Eurotiomycetes</taxon>
        <taxon>Chaetothyriomycetidae</taxon>
        <taxon>Chaetothyriales</taxon>
        <taxon>Trichomeriaceae</taxon>
        <taxon>Lithohypha</taxon>
    </lineage>
</organism>
<dbReference type="Gene3D" id="1.10.10.750">
    <property type="entry name" value="Ypt/Rab-GAP domain of gyp1p, domain 1"/>
    <property type="match status" value="1"/>
</dbReference>
<proteinExistence type="predicted"/>
<reference evidence="3 4" key="1">
    <citation type="submission" date="2023-08" db="EMBL/GenBank/DDBJ databases">
        <title>Black Yeasts Isolated from many extreme environments.</title>
        <authorList>
            <person name="Coleine C."/>
            <person name="Stajich J.E."/>
            <person name="Selbmann L."/>
        </authorList>
    </citation>
    <scope>NUCLEOTIDE SEQUENCE [LARGE SCALE GENOMIC DNA]</scope>
    <source>
        <strain evidence="3 4">CCFEE 5885</strain>
    </source>
</reference>
<evidence type="ECO:0000313" key="3">
    <source>
        <dbReference type="EMBL" id="KAK5093611.1"/>
    </source>
</evidence>
<evidence type="ECO:0000259" key="2">
    <source>
        <dbReference type="PROSITE" id="PS50086"/>
    </source>
</evidence>
<dbReference type="SMART" id="SM00164">
    <property type="entry name" value="TBC"/>
    <property type="match status" value="1"/>
</dbReference>
<keyword evidence="4" id="KW-1185">Reference proteome</keyword>
<dbReference type="Proteomes" id="UP001345013">
    <property type="component" value="Unassembled WGS sequence"/>
</dbReference>
<dbReference type="Gene3D" id="1.10.8.270">
    <property type="entry name" value="putative rabgap domain of human tbc1 domain family member 14 like domains"/>
    <property type="match status" value="1"/>
</dbReference>
<dbReference type="SUPFAM" id="SSF47923">
    <property type="entry name" value="Ypt/Rab-GAP domain of gyp1p"/>
    <property type="match status" value="2"/>
</dbReference>
<evidence type="ECO:0000313" key="4">
    <source>
        <dbReference type="Proteomes" id="UP001345013"/>
    </source>
</evidence>
<dbReference type="Gene3D" id="1.10.472.80">
    <property type="entry name" value="Ypt/Rab-GAP domain of gyp1p, domain 3"/>
    <property type="match status" value="1"/>
</dbReference>
<dbReference type="EMBL" id="JAVRRG010000041">
    <property type="protein sequence ID" value="KAK5093611.1"/>
    <property type="molecule type" value="Genomic_DNA"/>
</dbReference>
<evidence type="ECO:0000256" key="1">
    <source>
        <dbReference type="SAM" id="MobiDB-lite"/>
    </source>
</evidence>
<accession>A0ABR0KCV4</accession>
<dbReference type="PANTHER" id="PTHR47219">
    <property type="entry name" value="RAB GTPASE-ACTIVATING PROTEIN 1-LIKE"/>
    <property type="match status" value="1"/>
</dbReference>
<feature type="region of interest" description="Disordered" evidence="1">
    <location>
        <begin position="199"/>
        <end position="275"/>
    </location>
</feature>
<feature type="region of interest" description="Disordered" evidence="1">
    <location>
        <begin position="345"/>
        <end position="367"/>
    </location>
</feature>
<protein>
    <recommendedName>
        <fullName evidence="2">Rab-GAP TBC domain-containing protein</fullName>
    </recommendedName>
</protein>
<feature type="compositionally biased region" description="Polar residues" evidence="1">
    <location>
        <begin position="246"/>
        <end position="274"/>
    </location>
</feature>